<gene>
    <name evidence="1" type="ORF">B296_00020571</name>
</gene>
<sequence length="147" mass="17302">MKPKAIEDKNPPPQLAEILGVSTKLSLLPLVKMPDSPMLNWLTPSNTWLDCYPQKIKDMRVTQEMIETWIVRPCLLAATTHPYILFTRDKLLLKCYIPSNSPWLLMQHFQISNDFYDFPQDWTMMFKDLLDDDFRSTAQDREKIEPL</sequence>
<name>A0A426ZKP0_ENSVE</name>
<dbReference type="EMBL" id="AMZH03006139">
    <property type="protein sequence ID" value="RRT64573.1"/>
    <property type="molecule type" value="Genomic_DNA"/>
</dbReference>
<protein>
    <submittedName>
        <fullName evidence="1">Uncharacterized protein</fullName>
    </submittedName>
</protein>
<evidence type="ECO:0000313" key="1">
    <source>
        <dbReference type="EMBL" id="RRT64573.1"/>
    </source>
</evidence>
<dbReference type="Proteomes" id="UP000287651">
    <property type="component" value="Unassembled WGS sequence"/>
</dbReference>
<organism evidence="1 2">
    <name type="scientific">Ensete ventricosum</name>
    <name type="common">Abyssinian banana</name>
    <name type="synonym">Musa ensete</name>
    <dbReference type="NCBI Taxonomy" id="4639"/>
    <lineage>
        <taxon>Eukaryota</taxon>
        <taxon>Viridiplantae</taxon>
        <taxon>Streptophyta</taxon>
        <taxon>Embryophyta</taxon>
        <taxon>Tracheophyta</taxon>
        <taxon>Spermatophyta</taxon>
        <taxon>Magnoliopsida</taxon>
        <taxon>Liliopsida</taxon>
        <taxon>Zingiberales</taxon>
        <taxon>Musaceae</taxon>
        <taxon>Ensete</taxon>
    </lineage>
</organism>
<accession>A0A426ZKP0</accession>
<reference evidence="1 2" key="1">
    <citation type="journal article" date="2014" name="Agronomy (Basel)">
        <title>A Draft Genome Sequence for Ensete ventricosum, the Drought-Tolerant Tree Against Hunger.</title>
        <authorList>
            <person name="Harrison J."/>
            <person name="Moore K.A."/>
            <person name="Paszkiewicz K."/>
            <person name="Jones T."/>
            <person name="Grant M."/>
            <person name="Ambacheew D."/>
            <person name="Muzemil S."/>
            <person name="Studholme D.J."/>
        </authorList>
    </citation>
    <scope>NUCLEOTIDE SEQUENCE [LARGE SCALE GENOMIC DNA]</scope>
</reference>
<dbReference type="AlphaFoldDB" id="A0A426ZKP0"/>
<proteinExistence type="predicted"/>
<comment type="caution">
    <text evidence="1">The sequence shown here is derived from an EMBL/GenBank/DDBJ whole genome shotgun (WGS) entry which is preliminary data.</text>
</comment>
<evidence type="ECO:0000313" key="2">
    <source>
        <dbReference type="Proteomes" id="UP000287651"/>
    </source>
</evidence>